<proteinExistence type="predicted"/>
<reference evidence="1 2" key="1">
    <citation type="journal article" date="2016" name="Environ. Microbiol.">
        <title>Genomic diversification of marine cyanophages into stable ecotypes.</title>
        <authorList>
            <person name="Marston M.F."/>
            <person name="Martiny J.B."/>
        </authorList>
    </citation>
    <scope>NUCLEOTIDE SEQUENCE [LARGE SCALE GENOMIC DNA]</scope>
    <source>
        <strain evidence="1">RW_01_0310</strain>
    </source>
</reference>
<accession>A0A1D7SPX1</accession>
<gene>
    <name evidence="1" type="ORF">RW010310_029</name>
</gene>
<organism evidence="1 2">
    <name type="scientific">Cyanophage S-RIM12 isolate RW_01_0310</name>
    <dbReference type="NCBI Taxonomy" id="2790347"/>
    <lineage>
        <taxon>Viruses</taxon>
        <taxon>Duplodnaviria</taxon>
        <taxon>Heunggongvirae</taxon>
        <taxon>Uroviricota</taxon>
        <taxon>Caudoviricetes</taxon>
        <taxon>Pantevenvirales</taxon>
        <taxon>Kyanoviridae</taxon>
        <taxon>Brizovirus</taxon>
        <taxon>Brizovirus rhodeisland01</taxon>
    </lineage>
</organism>
<keyword evidence="2" id="KW-1185">Reference proteome</keyword>
<protein>
    <submittedName>
        <fullName evidence="1">Uncharacterized protein</fullName>
    </submittedName>
</protein>
<dbReference type="Proteomes" id="UP000226226">
    <property type="component" value="Segment"/>
</dbReference>
<dbReference type="EMBL" id="KX349310">
    <property type="protein sequence ID" value="AOO15730.1"/>
    <property type="molecule type" value="Genomic_DNA"/>
</dbReference>
<sequence length="98" mass="11753">MPDLINEYWTQTRQDEETFEVDWRAEYVIQRKDRMHDAIEDYLNDDKVDARRAYEEMLSCIDNTIQYHKSSQEKAVELKELMLGHRPIESLHSFSLGS</sequence>
<name>A0A1D7SPX1_9CAUD</name>
<evidence type="ECO:0000313" key="2">
    <source>
        <dbReference type="Proteomes" id="UP000226226"/>
    </source>
</evidence>
<evidence type="ECO:0000313" key="1">
    <source>
        <dbReference type="EMBL" id="AOO15730.1"/>
    </source>
</evidence>